<keyword evidence="6" id="KW-1133">Transmembrane helix</keyword>
<dbReference type="PANTHER" id="PTHR45667">
    <property type="entry name" value="S-ADENOSYLMETHIONINE MITOCHONDRIAL CARRIER PROTEIN"/>
    <property type="match status" value="1"/>
</dbReference>
<feature type="region of interest" description="Disordered" evidence="14">
    <location>
        <begin position="147"/>
        <end position="184"/>
    </location>
</feature>
<evidence type="ECO:0000256" key="10">
    <source>
        <dbReference type="ARBA" id="ARBA00039950"/>
    </source>
</evidence>
<keyword evidence="5" id="KW-0677">Repeat</keyword>
<comment type="catalytic activity">
    <reaction evidence="8">
        <text>S-adenosyl-L-homocysteine(out) + S-adenosyl-L-methionine(in) = S-adenosyl-L-homocysteine(in) + S-adenosyl-L-methionine(out)</text>
        <dbReference type="Rhea" id="RHEA:75479"/>
        <dbReference type="ChEBI" id="CHEBI:57856"/>
        <dbReference type="ChEBI" id="CHEBI:59789"/>
    </reaction>
</comment>
<dbReference type="InParanoid" id="A0A5F9CHC0"/>
<organism evidence="15 16">
    <name type="scientific">Oryctolagus cuniculus</name>
    <name type="common">Rabbit</name>
    <dbReference type="NCBI Taxonomy" id="9986"/>
    <lineage>
        <taxon>Eukaryota</taxon>
        <taxon>Metazoa</taxon>
        <taxon>Chordata</taxon>
        <taxon>Craniata</taxon>
        <taxon>Vertebrata</taxon>
        <taxon>Euteleostomi</taxon>
        <taxon>Mammalia</taxon>
        <taxon>Eutheria</taxon>
        <taxon>Euarchontoglires</taxon>
        <taxon>Glires</taxon>
        <taxon>Lagomorpha</taxon>
        <taxon>Leporidae</taxon>
        <taxon>Oryctolagus</taxon>
    </lineage>
</organism>
<dbReference type="Ensembl" id="ENSOCUT00000029001.2">
    <property type="protein sequence ID" value="ENSOCUP00000032991.1"/>
    <property type="gene ID" value="ENSOCUG00000022558.2"/>
</dbReference>
<dbReference type="EMBL" id="AAGW02038237">
    <property type="status" value="NOT_ANNOTATED_CDS"/>
    <property type="molecule type" value="Genomic_DNA"/>
</dbReference>
<feature type="compositionally biased region" description="Polar residues" evidence="14">
    <location>
        <begin position="166"/>
        <end position="176"/>
    </location>
</feature>
<evidence type="ECO:0000256" key="11">
    <source>
        <dbReference type="ARBA" id="ARBA00041876"/>
    </source>
</evidence>
<comment type="function">
    <text evidence="9">Mitochondrial S-adenosyl-L-methionine/S-adenosyl-L-homocysteine antiporter. Mediates the exchange of cytosolic S-adenosyl-L-methionine, the predominant methyl-group donor for macromolecule methylation processes, for mitochondrial S-adenosylhomocysteine(SAH), a by-product of methylation reactions.</text>
</comment>
<reference evidence="15" key="2">
    <citation type="submission" date="2025-08" db="UniProtKB">
        <authorList>
            <consortium name="Ensembl"/>
        </authorList>
    </citation>
    <scope>IDENTIFICATION</scope>
    <source>
        <strain evidence="15">Thorbecke</strain>
    </source>
</reference>
<evidence type="ECO:0000313" key="15">
    <source>
        <dbReference type="Ensembl" id="ENSOCUP00000032991.1"/>
    </source>
</evidence>
<evidence type="ECO:0000256" key="4">
    <source>
        <dbReference type="ARBA" id="ARBA00022692"/>
    </source>
</evidence>
<reference evidence="15" key="3">
    <citation type="submission" date="2025-09" db="UniProtKB">
        <authorList>
            <consortium name="Ensembl"/>
        </authorList>
    </citation>
    <scope>IDENTIFICATION</scope>
    <source>
        <strain evidence="15">Thorbecke</strain>
    </source>
</reference>
<evidence type="ECO:0000256" key="7">
    <source>
        <dbReference type="ARBA" id="ARBA00023136"/>
    </source>
</evidence>
<evidence type="ECO:0000256" key="3">
    <source>
        <dbReference type="ARBA" id="ARBA00022448"/>
    </source>
</evidence>
<comment type="similarity">
    <text evidence="2 13">Belongs to the mitochondrial carrier (TC 2.A.29) family.</text>
</comment>
<evidence type="ECO:0000256" key="9">
    <source>
        <dbReference type="ARBA" id="ARBA00037638"/>
    </source>
</evidence>
<dbReference type="PROSITE" id="PS50920">
    <property type="entry name" value="SOLCAR"/>
    <property type="match status" value="1"/>
</dbReference>
<feature type="repeat" description="Solcar" evidence="12">
    <location>
        <begin position="4"/>
        <end position="80"/>
    </location>
</feature>
<evidence type="ECO:0000313" key="16">
    <source>
        <dbReference type="Proteomes" id="UP000001811"/>
    </source>
</evidence>
<protein>
    <recommendedName>
        <fullName evidence="10">Mitochondrial S-adenosylmethionine carrier protein</fullName>
    </recommendedName>
    <alternativeName>
        <fullName evidence="11">Solute carrier family 25 member 26</fullName>
    </alternativeName>
</protein>
<comment type="subcellular location">
    <subcellularLocation>
        <location evidence="1">Membrane</location>
        <topology evidence="1">Multi-pass membrane protein</topology>
    </subcellularLocation>
</comment>
<keyword evidence="16" id="KW-1185">Reference proteome</keyword>
<keyword evidence="3 13" id="KW-0813">Transport</keyword>
<dbReference type="Gene3D" id="1.50.40.10">
    <property type="entry name" value="Mitochondrial carrier domain"/>
    <property type="match status" value="1"/>
</dbReference>
<evidence type="ECO:0000256" key="12">
    <source>
        <dbReference type="PROSITE-ProRule" id="PRU00282"/>
    </source>
</evidence>
<evidence type="ECO:0000256" key="13">
    <source>
        <dbReference type="RuleBase" id="RU000488"/>
    </source>
</evidence>
<keyword evidence="4 12" id="KW-0812">Transmembrane</keyword>
<reference evidence="15 16" key="1">
    <citation type="journal article" date="2011" name="Nature">
        <title>A high-resolution map of human evolutionary constraint using 29 mammals.</title>
        <authorList>
            <person name="Lindblad-Toh K."/>
            <person name="Garber M."/>
            <person name="Zuk O."/>
            <person name="Lin M.F."/>
            <person name="Parker B.J."/>
            <person name="Washietl S."/>
            <person name="Kheradpour P."/>
            <person name="Ernst J."/>
            <person name="Jordan G."/>
            <person name="Mauceli E."/>
            <person name="Ward L.D."/>
            <person name="Lowe C.B."/>
            <person name="Holloway A.K."/>
            <person name="Clamp M."/>
            <person name="Gnerre S."/>
            <person name="Alfoldi J."/>
            <person name="Beal K."/>
            <person name="Chang J."/>
            <person name="Clawson H."/>
            <person name="Cuff J."/>
            <person name="Di Palma F."/>
            <person name="Fitzgerald S."/>
            <person name="Flicek P."/>
            <person name="Guttman M."/>
            <person name="Hubisz M.J."/>
            <person name="Jaffe D.B."/>
            <person name="Jungreis I."/>
            <person name="Kent W.J."/>
            <person name="Kostka D."/>
            <person name="Lara M."/>
            <person name="Martins A.L."/>
            <person name="Massingham T."/>
            <person name="Moltke I."/>
            <person name="Raney B.J."/>
            <person name="Rasmussen M.D."/>
            <person name="Robinson J."/>
            <person name="Stark A."/>
            <person name="Vilella A.J."/>
            <person name="Wen J."/>
            <person name="Xie X."/>
            <person name="Zody M.C."/>
            <person name="Baldwin J."/>
            <person name="Bloom T."/>
            <person name="Chin C.W."/>
            <person name="Heiman D."/>
            <person name="Nicol R."/>
            <person name="Nusbaum C."/>
            <person name="Young S."/>
            <person name="Wilkinson J."/>
            <person name="Worley K.C."/>
            <person name="Kovar C.L."/>
            <person name="Muzny D.M."/>
            <person name="Gibbs R.A."/>
            <person name="Cree A."/>
            <person name="Dihn H.H."/>
            <person name="Fowler G."/>
            <person name="Jhangiani S."/>
            <person name="Joshi V."/>
            <person name="Lee S."/>
            <person name="Lewis L.R."/>
            <person name="Nazareth L.V."/>
            <person name="Okwuonu G."/>
            <person name="Santibanez J."/>
            <person name="Warren W.C."/>
            <person name="Mardis E.R."/>
            <person name="Weinstock G.M."/>
            <person name="Wilson R.K."/>
            <person name="Delehaunty K."/>
            <person name="Dooling D."/>
            <person name="Fronik C."/>
            <person name="Fulton L."/>
            <person name="Fulton B."/>
            <person name="Graves T."/>
            <person name="Minx P."/>
            <person name="Sodergren E."/>
            <person name="Birney E."/>
            <person name="Margulies E.H."/>
            <person name="Herrero J."/>
            <person name="Green E.D."/>
            <person name="Haussler D."/>
            <person name="Siepel A."/>
            <person name="Goldman N."/>
            <person name="Pollard K.S."/>
            <person name="Pedersen J.S."/>
            <person name="Lander E.S."/>
            <person name="Kellis M."/>
        </authorList>
    </citation>
    <scope>NUCLEOTIDE SEQUENCE [LARGE SCALE GENOMIC DNA]</scope>
    <source>
        <strain evidence="15 16">Thorbecke inbred</strain>
    </source>
</reference>
<accession>A0A5F9CHC0</accession>
<dbReference type="SUPFAM" id="SSF103506">
    <property type="entry name" value="Mitochondrial carrier"/>
    <property type="match status" value="1"/>
</dbReference>
<dbReference type="Bgee" id="ENSOCUG00000022558">
    <property type="expression patterns" value="Expressed in heart and 13 other cell types or tissues"/>
</dbReference>
<name>A0A5F9CHC0_RABIT</name>
<dbReference type="Pfam" id="PF00153">
    <property type="entry name" value="Mito_carr"/>
    <property type="match status" value="1"/>
</dbReference>
<dbReference type="Proteomes" id="UP000001811">
    <property type="component" value="Chromosome 1"/>
</dbReference>
<dbReference type="GO" id="GO:0016020">
    <property type="term" value="C:membrane"/>
    <property type="evidence" value="ECO:0007669"/>
    <property type="project" value="UniProtKB-SubCell"/>
</dbReference>
<evidence type="ECO:0000256" key="5">
    <source>
        <dbReference type="ARBA" id="ARBA00022737"/>
    </source>
</evidence>
<dbReference type="AlphaFoldDB" id="A0A5F9CHC0"/>
<dbReference type="InterPro" id="IPR023395">
    <property type="entry name" value="MCP_dom_sf"/>
</dbReference>
<evidence type="ECO:0000256" key="8">
    <source>
        <dbReference type="ARBA" id="ARBA00035847"/>
    </source>
</evidence>
<sequence length="233" mass="25130">MDPPGFTASLVVACLIRVPSEVVKQRAQVSASTRTFKIFSNILREEGIQGLYRGYKSTVLREALVLEAGSCGGFLAVNSLWSFCRWMCSRSHQPPGRGKDKNYVGKGRLQHCQGECAVCLARGLAVPGLGRVICRCPASHDSHQSGRLHLPGGLRSDPQPAGGSWQAKSLKQSQPHATPVMRSPRLEPLLVSSRWLGHLSTPPSAQGPCAGCRCSDSYLRGGALNGFLRNPNK</sequence>
<dbReference type="InterPro" id="IPR018108">
    <property type="entry name" value="MCP_transmembrane"/>
</dbReference>
<evidence type="ECO:0000256" key="2">
    <source>
        <dbReference type="ARBA" id="ARBA00006375"/>
    </source>
</evidence>
<evidence type="ECO:0000256" key="1">
    <source>
        <dbReference type="ARBA" id="ARBA00004141"/>
    </source>
</evidence>
<proteinExistence type="inferred from homology"/>
<keyword evidence="7 12" id="KW-0472">Membrane</keyword>
<evidence type="ECO:0000256" key="14">
    <source>
        <dbReference type="SAM" id="MobiDB-lite"/>
    </source>
</evidence>
<evidence type="ECO:0000256" key="6">
    <source>
        <dbReference type="ARBA" id="ARBA00022989"/>
    </source>
</evidence>